<evidence type="ECO:0000256" key="2">
    <source>
        <dbReference type="ARBA" id="ARBA00023001"/>
    </source>
</evidence>
<dbReference type="InterPro" id="IPR012341">
    <property type="entry name" value="6hp_glycosidase-like_sf"/>
</dbReference>
<evidence type="ECO:0000313" key="9">
    <source>
        <dbReference type="Proteomes" id="UP000183047"/>
    </source>
</evidence>
<gene>
    <name evidence="8" type="ORF">SAMN02910451_02311</name>
</gene>
<dbReference type="InterPro" id="IPR013783">
    <property type="entry name" value="Ig-like_fold"/>
</dbReference>
<dbReference type="InterPro" id="IPR004197">
    <property type="entry name" value="Cellulase_Ig-like"/>
</dbReference>
<dbReference type="PROSITE" id="PS51257">
    <property type="entry name" value="PROKAR_LIPOPROTEIN"/>
    <property type="match status" value="1"/>
</dbReference>
<dbReference type="GO" id="GO:0030245">
    <property type="term" value="P:cellulose catabolic process"/>
    <property type="evidence" value="ECO:0007669"/>
    <property type="project" value="UniProtKB-KW"/>
</dbReference>
<dbReference type="Pfam" id="PF02927">
    <property type="entry name" value="CelD_N"/>
    <property type="match status" value="1"/>
</dbReference>
<organism evidence="8 9">
    <name type="scientific">Butyrivibrio hungatei</name>
    <dbReference type="NCBI Taxonomy" id="185008"/>
    <lineage>
        <taxon>Bacteria</taxon>
        <taxon>Bacillati</taxon>
        <taxon>Bacillota</taxon>
        <taxon>Clostridia</taxon>
        <taxon>Lachnospirales</taxon>
        <taxon>Lachnospiraceae</taxon>
        <taxon>Butyrivibrio</taxon>
    </lineage>
</organism>
<evidence type="ECO:0000256" key="1">
    <source>
        <dbReference type="ARBA" id="ARBA00007072"/>
    </source>
</evidence>
<evidence type="ECO:0000256" key="4">
    <source>
        <dbReference type="ARBA" id="ARBA00023326"/>
    </source>
</evidence>
<reference evidence="9" key="1">
    <citation type="submission" date="2016-10" db="EMBL/GenBank/DDBJ databases">
        <authorList>
            <person name="Varghese N."/>
            <person name="Submissions S."/>
        </authorList>
    </citation>
    <scope>NUCLEOTIDE SEQUENCE [LARGE SCALE GENOMIC DNA]</scope>
    <source>
        <strain evidence="9">XBD2006</strain>
    </source>
</reference>
<evidence type="ECO:0000259" key="6">
    <source>
        <dbReference type="Pfam" id="PF00759"/>
    </source>
</evidence>
<dbReference type="InterPro" id="IPR014756">
    <property type="entry name" value="Ig_E-set"/>
</dbReference>
<dbReference type="Pfam" id="PF00759">
    <property type="entry name" value="Glyco_hydro_9"/>
    <property type="match status" value="1"/>
</dbReference>
<keyword evidence="5" id="KW-0732">Signal</keyword>
<protein>
    <submittedName>
        <fullName evidence="8">Endoglucanase</fullName>
    </submittedName>
</protein>
<evidence type="ECO:0000259" key="7">
    <source>
        <dbReference type="Pfam" id="PF02927"/>
    </source>
</evidence>
<accession>A0A1G5F9R7</accession>
<dbReference type="Gene3D" id="1.50.10.10">
    <property type="match status" value="1"/>
</dbReference>
<keyword evidence="3" id="KW-0119">Carbohydrate metabolism</keyword>
<comment type="similarity">
    <text evidence="1">Belongs to the glycosyl hydrolase 9 (cellulase E) family.</text>
</comment>
<evidence type="ECO:0000256" key="5">
    <source>
        <dbReference type="SAM" id="SignalP"/>
    </source>
</evidence>
<dbReference type="AlphaFoldDB" id="A0A1G5F9R7"/>
<dbReference type="Proteomes" id="UP000183047">
    <property type="component" value="Unassembled WGS sequence"/>
</dbReference>
<feature type="chain" id="PRO_5039032883" evidence="5">
    <location>
        <begin position="26"/>
        <end position="522"/>
    </location>
</feature>
<feature type="domain" description="Glycoside hydrolase family 9" evidence="6">
    <location>
        <begin position="153"/>
        <end position="493"/>
    </location>
</feature>
<name>A0A1G5F9R7_9FIRM</name>
<dbReference type="RefSeq" id="WP_074462788.1">
    <property type="nucleotide sequence ID" value="NZ_FMUR01000014.1"/>
</dbReference>
<dbReference type="EMBL" id="FMUR01000014">
    <property type="protein sequence ID" value="SCY36005.1"/>
    <property type="molecule type" value="Genomic_DNA"/>
</dbReference>
<keyword evidence="2" id="KW-0136">Cellulose degradation</keyword>
<evidence type="ECO:0000313" key="8">
    <source>
        <dbReference type="EMBL" id="SCY36005.1"/>
    </source>
</evidence>
<feature type="signal peptide" evidence="5">
    <location>
        <begin position="1"/>
        <end position="25"/>
    </location>
</feature>
<proteinExistence type="inferred from homology"/>
<dbReference type="Gene3D" id="2.60.40.10">
    <property type="entry name" value="Immunoglobulins"/>
    <property type="match status" value="1"/>
</dbReference>
<feature type="domain" description="Cellulase Ig-like" evidence="7">
    <location>
        <begin position="61"/>
        <end position="138"/>
    </location>
</feature>
<dbReference type="GO" id="GO:0008810">
    <property type="term" value="F:cellulase activity"/>
    <property type="evidence" value="ECO:0007669"/>
    <property type="project" value="InterPro"/>
</dbReference>
<keyword evidence="9" id="KW-1185">Reference proteome</keyword>
<dbReference type="InterPro" id="IPR008928">
    <property type="entry name" value="6-hairpin_glycosidase_sf"/>
</dbReference>
<sequence length="522" mass="57706">MFSVMGRKNRIIATVLLLSLIGSVAGCGASSAEKQIDTTKANAEEFETTASGEYAVPNQIPSVLADQIGYNTESVKTVILHGKKLPKTFCIKELGTKEEKYTGDVVKSVYNDDTKEYTGIGYFTDLKEAGNYYVSADIIGESYSFAISEDAHADVFNEACKKYYINRCGTSLSEDYAGENAHSACHTTPAHLQDHPETEIDVTGGWHMDEQADRDTTVGCKVAENLLLAFEMNEAAFTDEAGIPESGNEIPDILDEVRYEVEWLLKMQDAKTGGEYGAALTDSSGGGDVMTYPVIVTPVSMDATINFASVLAKFSYIYQKYDGEFATTCLKAADRAWSCYFNNQKAQDNTTVFKAAAELYRATGSLGYETVLEEYFAESEFDRIFNEDENILIGSVVYLSTSQKVDVSRCEYLMKLLMVRSERIAQKATQSAYLVTKTDVKSFNELLEDMRCLTITDHIIYNHEYTTIIENHAHFLMGMNPGAVNYVTDTTERTYADEAGIGILNDPQADALLVFMLSVLVC</sequence>
<dbReference type="CDD" id="cd02850">
    <property type="entry name" value="E_set_Cellulase_N"/>
    <property type="match status" value="1"/>
</dbReference>
<dbReference type="InterPro" id="IPR001701">
    <property type="entry name" value="Glyco_hydro_9"/>
</dbReference>
<dbReference type="SUPFAM" id="SSF48208">
    <property type="entry name" value="Six-hairpin glycosidases"/>
    <property type="match status" value="1"/>
</dbReference>
<keyword evidence="4" id="KW-0624">Polysaccharide degradation</keyword>
<evidence type="ECO:0000256" key="3">
    <source>
        <dbReference type="ARBA" id="ARBA00023277"/>
    </source>
</evidence>
<dbReference type="SUPFAM" id="SSF81296">
    <property type="entry name" value="E set domains"/>
    <property type="match status" value="1"/>
</dbReference>
<dbReference type="OrthoDB" id="9758662at2"/>